<reference evidence="6 7" key="1">
    <citation type="journal article" date="2022" name="Nat. Microbiol.">
        <title>The microbiome of a bacterivorous marine choanoflagellate contains a resource-demanding obligate bacterial associate.</title>
        <authorList>
            <person name="Needham D.M."/>
            <person name="Poirier C."/>
            <person name="Bachy C."/>
            <person name="George E.E."/>
            <person name="Wilken S."/>
            <person name="Yung C.C.M."/>
            <person name="Limardo A.J."/>
            <person name="Morando M."/>
            <person name="Sudek L."/>
            <person name="Malmstrom R.R."/>
            <person name="Keeling P.J."/>
            <person name="Santoro A.E."/>
            <person name="Worden A.Z."/>
        </authorList>
    </citation>
    <scope>NUCLEOTIDE SEQUENCE [LARGE SCALE GENOMIC DNA]</scope>
    <source>
        <strain evidence="6 7">Comchoano-2</strain>
    </source>
</reference>
<keyword evidence="7" id="KW-1185">Reference proteome</keyword>
<evidence type="ECO:0000313" key="7">
    <source>
        <dbReference type="Proteomes" id="UP001320768"/>
    </source>
</evidence>
<comment type="caution">
    <text evidence="5">Lacks conserved residue(s) required for the propagation of feature annotation.</text>
</comment>
<proteinExistence type="inferred from homology"/>
<comment type="subunit">
    <text evidence="5">The Tat system comprises two distinct complexes: a TatABC complex, containing multiple copies of TatA, TatB and TatC subunits, and a separate TatA complex, containing only TatA subunits. Substrates initially bind to the TatABC complex, which probably triggers association of the separate TatA complex to form the active translocon.</text>
</comment>
<feature type="transmembrane region" description="Helical" evidence="5">
    <location>
        <begin position="183"/>
        <end position="200"/>
    </location>
</feature>
<keyword evidence="5" id="KW-0653">Protein transport</keyword>
<keyword evidence="5" id="KW-0811">Translocation</keyword>
<keyword evidence="3 5" id="KW-1133">Transmembrane helix</keyword>
<name>A0ABT1L4M4_9GAMM</name>
<keyword evidence="2 5" id="KW-0812">Transmembrane</keyword>
<keyword evidence="4 5" id="KW-0472">Membrane</keyword>
<evidence type="ECO:0000256" key="3">
    <source>
        <dbReference type="ARBA" id="ARBA00022989"/>
    </source>
</evidence>
<feature type="transmembrane region" description="Helical" evidence="5">
    <location>
        <begin position="151"/>
        <end position="171"/>
    </location>
</feature>
<comment type="subcellular location">
    <subcellularLocation>
        <location evidence="5">Cell membrane</location>
        <topology evidence="5">Multi-pass membrane protein</topology>
    </subcellularLocation>
    <subcellularLocation>
        <location evidence="1">Membrane</location>
        <topology evidence="1">Multi-pass membrane protein</topology>
    </subcellularLocation>
</comment>
<protein>
    <recommendedName>
        <fullName evidence="5">Sec-independent protein translocase protein TatC</fullName>
    </recommendedName>
</protein>
<dbReference type="EMBL" id="JAKUDN010000002">
    <property type="protein sequence ID" value="MCP8352106.1"/>
    <property type="molecule type" value="Genomic_DNA"/>
</dbReference>
<evidence type="ECO:0000256" key="2">
    <source>
        <dbReference type="ARBA" id="ARBA00022692"/>
    </source>
</evidence>
<comment type="function">
    <text evidence="5">Part of the twin-arginine translocation (Tat) system that transports large folded proteins containing a characteristic twin-arginine motif in their signal peptide across membranes. Together with TatB, TatC is part of a receptor directly interacting with Tat signal peptides.</text>
</comment>
<feature type="transmembrane region" description="Helical" evidence="5">
    <location>
        <begin position="106"/>
        <end position="131"/>
    </location>
</feature>
<dbReference type="RefSeq" id="WP_258569216.1">
    <property type="nucleotide sequence ID" value="NZ_JAKUDN010000002.1"/>
</dbReference>
<gene>
    <name evidence="5 6" type="primary">tatC</name>
    <name evidence="6" type="ORF">MKS91_02245</name>
</gene>
<keyword evidence="5" id="KW-1003">Cell membrane</keyword>
<organism evidence="6 7">
    <name type="scientific">Candidatus Synchoanobacter obligatus</name>
    <dbReference type="NCBI Taxonomy" id="2919597"/>
    <lineage>
        <taxon>Bacteria</taxon>
        <taxon>Pseudomonadati</taxon>
        <taxon>Pseudomonadota</taxon>
        <taxon>Gammaproteobacteria</taxon>
        <taxon>Candidatus Comchoanobacterales</taxon>
        <taxon>Candidatus Comchoanobacteraceae</taxon>
        <taxon>Candidatus Synchoanobacter</taxon>
    </lineage>
</organism>
<dbReference type="HAMAP" id="MF_00902">
    <property type="entry name" value="TatC"/>
    <property type="match status" value="1"/>
</dbReference>
<evidence type="ECO:0000256" key="5">
    <source>
        <dbReference type="HAMAP-Rule" id="MF_00902"/>
    </source>
</evidence>
<dbReference type="NCBIfam" id="TIGR00945">
    <property type="entry name" value="tatC"/>
    <property type="match status" value="1"/>
</dbReference>
<dbReference type="PANTHER" id="PTHR30371">
    <property type="entry name" value="SEC-INDEPENDENT PROTEIN TRANSLOCASE PROTEIN TATC"/>
    <property type="match status" value="1"/>
</dbReference>
<dbReference type="Pfam" id="PF00902">
    <property type="entry name" value="TatC"/>
    <property type="match status" value="1"/>
</dbReference>
<dbReference type="Proteomes" id="UP001320768">
    <property type="component" value="Unassembled WGS sequence"/>
</dbReference>
<accession>A0ABT1L4M4</accession>
<feature type="transmembrane region" description="Helical" evidence="5">
    <location>
        <begin position="58"/>
        <end position="85"/>
    </location>
</feature>
<comment type="caution">
    <text evidence="6">The sequence shown here is derived from an EMBL/GenBank/DDBJ whole genome shotgun (WGS) entry which is preliminary data.</text>
</comment>
<dbReference type="InterPro" id="IPR002033">
    <property type="entry name" value="TatC"/>
</dbReference>
<evidence type="ECO:0000313" key="6">
    <source>
        <dbReference type="EMBL" id="MCP8352106.1"/>
    </source>
</evidence>
<dbReference type="PANTHER" id="PTHR30371:SF0">
    <property type="entry name" value="SEC-INDEPENDENT PROTEIN TRANSLOCASE PROTEIN TATC, CHLOROPLASTIC-RELATED"/>
    <property type="match status" value="1"/>
</dbReference>
<evidence type="ECO:0000256" key="1">
    <source>
        <dbReference type="ARBA" id="ARBA00004141"/>
    </source>
</evidence>
<dbReference type="PRINTS" id="PR01840">
    <property type="entry name" value="TATCFAMILY"/>
</dbReference>
<feature type="transmembrane region" description="Helical" evidence="5">
    <location>
        <begin position="12"/>
        <end position="30"/>
    </location>
</feature>
<sequence length="230" mass="26668">MIEYWFELRRRLLWCGVAYISSFFVFFSLHEKILYWLSQSAALKDGRLLMSIHIVDPIVIPMQLAMSLSLLTVFPVVVYHLMLFIRPALYERERHLLEVTAVMGVLLFYLGAIIGGVVIQPVVLTFVQSWLPKEVLFSPTLSSYIDFCFDLAIAFGVAFEIPMVVMLLVIFHWLSVDWLRKMRPWWVTGIFALAMVLTPPDVYSQILLAVPMWLLVELVLWVGQYFSRGD</sequence>
<comment type="similarity">
    <text evidence="5">Belongs to the TatC family.</text>
</comment>
<evidence type="ECO:0000256" key="4">
    <source>
        <dbReference type="ARBA" id="ARBA00023136"/>
    </source>
</evidence>
<keyword evidence="5" id="KW-0813">Transport</keyword>